<reference evidence="3" key="2">
    <citation type="journal article" date="2022" name="Microbiol. Resour. Announc.">
        <title>Whole-Genome Sequence of Entomortierella parvispora E1425, a Mucoromycotan Fungus Associated with Burkholderiaceae-Related Endosymbiotic Bacteria.</title>
        <authorList>
            <person name="Herlambang A."/>
            <person name="Guo Y."/>
            <person name="Takashima Y."/>
            <person name="Narisawa K."/>
            <person name="Ohta H."/>
            <person name="Nishizawa T."/>
        </authorList>
    </citation>
    <scope>NUCLEOTIDE SEQUENCE</scope>
    <source>
        <strain evidence="3">E1425</strain>
    </source>
</reference>
<feature type="compositionally biased region" description="Polar residues" evidence="1">
    <location>
        <begin position="270"/>
        <end position="279"/>
    </location>
</feature>
<dbReference type="Proteomes" id="UP000827284">
    <property type="component" value="Unassembled WGS sequence"/>
</dbReference>
<dbReference type="SUPFAM" id="SSF81383">
    <property type="entry name" value="F-box domain"/>
    <property type="match status" value="1"/>
</dbReference>
<proteinExistence type="predicted"/>
<evidence type="ECO:0000313" key="3">
    <source>
        <dbReference type="EMBL" id="GJJ78223.1"/>
    </source>
</evidence>
<dbReference type="InterPro" id="IPR001810">
    <property type="entry name" value="F-box_dom"/>
</dbReference>
<accession>A0A9P3HKL4</accession>
<dbReference type="InterPro" id="IPR032675">
    <property type="entry name" value="LRR_dom_sf"/>
</dbReference>
<dbReference type="OrthoDB" id="2442110at2759"/>
<comment type="caution">
    <text evidence="3">The sequence shown here is derived from an EMBL/GenBank/DDBJ whole genome shotgun (WGS) entry which is preliminary data.</text>
</comment>
<feature type="domain" description="F-box" evidence="2">
    <location>
        <begin position="17"/>
        <end position="55"/>
    </location>
</feature>
<protein>
    <recommendedName>
        <fullName evidence="2">F-box domain-containing protein</fullName>
    </recommendedName>
</protein>
<evidence type="ECO:0000256" key="1">
    <source>
        <dbReference type="SAM" id="MobiDB-lite"/>
    </source>
</evidence>
<evidence type="ECO:0000313" key="4">
    <source>
        <dbReference type="Proteomes" id="UP000827284"/>
    </source>
</evidence>
<feature type="region of interest" description="Disordered" evidence="1">
    <location>
        <begin position="267"/>
        <end position="289"/>
    </location>
</feature>
<reference evidence="3" key="1">
    <citation type="submission" date="2021-11" db="EMBL/GenBank/DDBJ databases">
        <authorList>
            <person name="Herlambang A."/>
            <person name="Guo Y."/>
            <person name="Takashima Y."/>
            <person name="Nishizawa T."/>
        </authorList>
    </citation>
    <scope>NUCLEOTIDE SEQUENCE</scope>
    <source>
        <strain evidence="3">E1425</strain>
    </source>
</reference>
<dbReference type="InterPro" id="IPR036047">
    <property type="entry name" value="F-box-like_dom_sf"/>
</dbReference>
<dbReference type="SUPFAM" id="SSF52047">
    <property type="entry name" value="RNI-like"/>
    <property type="match status" value="1"/>
</dbReference>
<dbReference type="GO" id="GO:0031146">
    <property type="term" value="P:SCF-dependent proteasomal ubiquitin-dependent protein catabolic process"/>
    <property type="evidence" value="ECO:0007669"/>
    <property type="project" value="TreeGrafter"/>
</dbReference>
<dbReference type="GO" id="GO:0019005">
    <property type="term" value="C:SCF ubiquitin ligase complex"/>
    <property type="evidence" value="ECO:0007669"/>
    <property type="project" value="TreeGrafter"/>
</dbReference>
<dbReference type="Gene3D" id="3.80.10.10">
    <property type="entry name" value="Ribonuclease Inhibitor"/>
    <property type="match status" value="2"/>
</dbReference>
<dbReference type="AlphaFoldDB" id="A0A9P3HKL4"/>
<organism evidence="3 4">
    <name type="scientific">Entomortierella parvispora</name>
    <dbReference type="NCBI Taxonomy" id="205924"/>
    <lineage>
        <taxon>Eukaryota</taxon>
        <taxon>Fungi</taxon>
        <taxon>Fungi incertae sedis</taxon>
        <taxon>Mucoromycota</taxon>
        <taxon>Mortierellomycotina</taxon>
        <taxon>Mortierellomycetes</taxon>
        <taxon>Mortierellales</taxon>
        <taxon>Mortierellaceae</taxon>
        <taxon>Entomortierella</taxon>
    </lineage>
</organism>
<gene>
    <name evidence="3" type="ORF">EMPS_10582</name>
</gene>
<dbReference type="EMBL" id="BQFW01000014">
    <property type="protein sequence ID" value="GJJ78223.1"/>
    <property type="molecule type" value="Genomic_DNA"/>
</dbReference>
<dbReference type="Pfam" id="PF12937">
    <property type="entry name" value="F-box-like"/>
    <property type="match status" value="1"/>
</dbReference>
<evidence type="ECO:0000259" key="2">
    <source>
        <dbReference type="Pfam" id="PF12937"/>
    </source>
</evidence>
<sequence>MNRCYEKLAIHHVLSLPELLLHIAEYLHQFDITVCLRVSSTWYSILHPLVWHTVVADMPVGVLWSAPRTFPFTVQISRRCPRQQPCHPQGPTLPRILDSFPVALLHKNAVHIRSYTEKVPLMEELMASMAVYLPPFRNLVHFETLILSKPLLDLLMLGAVQKTLESLTCQSVEARTEELQPGERLDLNRHRFLVSEFWLALEELPKLRTLTLKNAIVNETDVWNFFKVLKQLECIQVTHTLGQYFVPFSNEGFSFAHTLETVGRPKTATAAWTPSSPSPGATRPDGLERDTSGRLLFPRLRSFTLHSNLADSAFQLEWLRHFPALEHFQWGERWVMDLSAIAQIFYEPLLLCPGSQDRAFRSTLQSLDLSDTGLGDSTLMKIIASLPNLRHLDVSGTLFGEHSARELLQRRTTTRECGQRYNGQGKIPTARVAATGPALASLNLKGCAEVSSKTLQTMLETFSDLRVFKATFLSVRDMLDFGPLQSNSTGNSSRKAHYFHRPWACLQIENLEVTFCDLAILGQFLPRSTCVDGPESIVCQLGVGTGGPSSFAAPDTVNSSGDSGLRSLPSTLMVDLARQVVYDQLSKLTKLVRLGLGENTLTRTVDPLRPLAHNIRKLVKHDPVLDLTLAHGLETLGSLTRLEELDLQSASPQMNISDVQWMVQAWPQLRKLRSQLSPPEKHNQIVSYLKEYHPRVRILTHLDPAPF</sequence>
<keyword evidence="4" id="KW-1185">Reference proteome</keyword>
<name>A0A9P3HKL4_9FUNG</name>
<dbReference type="PANTHER" id="PTHR13318">
    <property type="entry name" value="PARTNER OF PAIRED, ISOFORM B-RELATED"/>
    <property type="match status" value="1"/>
</dbReference>